<dbReference type="EMBL" id="KV748494">
    <property type="protein sequence ID" value="OCL15049.1"/>
    <property type="molecule type" value="Genomic_DNA"/>
</dbReference>
<feature type="transmembrane region" description="Helical" evidence="6">
    <location>
        <begin position="217"/>
        <end position="237"/>
    </location>
</feature>
<feature type="transmembrane region" description="Helical" evidence="6">
    <location>
        <begin position="143"/>
        <end position="164"/>
    </location>
</feature>
<feature type="transmembrane region" description="Helical" evidence="6">
    <location>
        <begin position="176"/>
        <end position="197"/>
    </location>
</feature>
<feature type="transmembrane region" description="Helical" evidence="6">
    <location>
        <begin position="66"/>
        <end position="91"/>
    </location>
</feature>
<accession>A0A8E2JZN9</accession>
<feature type="transmembrane region" description="Helical" evidence="6">
    <location>
        <begin position="372"/>
        <end position="394"/>
    </location>
</feature>
<evidence type="ECO:0000256" key="3">
    <source>
        <dbReference type="ARBA" id="ARBA00022692"/>
    </source>
</evidence>
<feature type="transmembrane region" description="Helical" evidence="6">
    <location>
        <begin position="342"/>
        <end position="366"/>
    </location>
</feature>
<keyword evidence="5 6" id="KW-0472">Membrane</keyword>
<evidence type="ECO:0000313" key="9">
    <source>
        <dbReference type="Proteomes" id="UP000250140"/>
    </source>
</evidence>
<feature type="transmembrane region" description="Helical" evidence="6">
    <location>
        <begin position="298"/>
        <end position="321"/>
    </location>
</feature>
<evidence type="ECO:0000256" key="2">
    <source>
        <dbReference type="ARBA" id="ARBA00008066"/>
    </source>
</evidence>
<keyword evidence="4 6" id="KW-1133">Transmembrane helix</keyword>
<dbReference type="Proteomes" id="UP000250140">
    <property type="component" value="Unassembled WGS sequence"/>
</dbReference>
<evidence type="ECO:0000256" key="4">
    <source>
        <dbReference type="ARBA" id="ARBA00022989"/>
    </source>
</evidence>
<keyword evidence="3 6" id="KW-0812">Transmembrane</keyword>
<dbReference type="AlphaFoldDB" id="A0A8E2JZN9"/>
<feature type="domain" description="Amino acid transporter transmembrane" evidence="7">
    <location>
        <begin position="34"/>
        <end position="429"/>
    </location>
</feature>
<proteinExistence type="inferred from homology"/>
<comment type="similarity">
    <text evidence="2">Belongs to the amino acid/polyamine transporter 2 family.</text>
</comment>
<organism evidence="8 9">
    <name type="scientific">Glonium stellatum</name>
    <dbReference type="NCBI Taxonomy" id="574774"/>
    <lineage>
        <taxon>Eukaryota</taxon>
        <taxon>Fungi</taxon>
        <taxon>Dikarya</taxon>
        <taxon>Ascomycota</taxon>
        <taxon>Pezizomycotina</taxon>
        <taxon>Dothideomycetes</taxon>
        <taxon>Pleosporomycetidae</taxon>
        <taxon>Gloniales</taxon>
        <taxon>Gloniaceae</taxon>
        <taxon>Glonium</taxon>
    </lineage>
</organism>
<evidence type="ECO:0000256" key="5">
    <source>
        <dbReference type="ARBA" id="ARBA00023136"/>
    </source>
</evidence>
<gene>
    <name evidence="8" type="ORF">AOQ84DRAFT_279774</name>
</gene>
<feature type="transmembrane region" description="Helical" evidence="6">
    <location>
        <begin position="414"/>
        <end position="437"/>
    </location>
</feature>
<evidence type="ECO:0000256" key="1">
    <source>
        <dbReference type="ARBA" id="ARBA00004141"/>
    </source>
</evidence>
<protein>
    <recommendedName>
        <fullName evidence="7">Amino acid transporter transmembrane domain-containing protein</fullName>
    </recommendedName>
</protein>
<dbReference type="PANTHER" id="PTHR22950">
    <property type="entry name" value="AMINO ACID TRANSPORTER"/>
    <property type="match status" value="1"/>
</dbReference>
<dbReference type="Pfam" id="PF01490">
    <property type="entry name" value="Aa_trans"/>
    <property type="match status" value="1"/>
</dbReference>
<keyword evidence="9" id="KW-1185">Reference proteome</keyword>
<feature type="transmembrane region" description="Helical" evidence="6">
    <location>
        <begin position="112"/>
        <end position="131"/>
    </location>
</feature>
<dbReference type="GO" id="GO:0015179">
    <property type="term" value="F:L-amino acid transmembrane transporter activity"/>
    <property type="evidence" value="ECO:0007669"/>
    <property type="project" value="TreeGrafter"/>
</dbReference>
<dbReference type="PANTHER" id="PTHR22950:SF20">
    <property type="entry name" value="AMINO ACID TRANSPORTER (EUROFUNG)"/>
    <property type="match status" value="1"/>
</dbReference>
<evidence type="ECO:0000256" key="6">
    <source>
        <dbReference type="SAM" id="Phobius"/>
    </source>
</evidence>
<dbReference type="GO" id="GO:0016020">
    <property type="term" value="C:membrane"/>
    <property type="evidence" value="ECO:0007669"/>
    <property type="project" value="UniProtKB-SubCell"/>
</dbReference>
<dbReference type="InterPro" id="IPR013057">
    <property type="entry name" value="AA_transpt_TM"/>
</dbReference>
<sequence>MSRIDKPLGSDTDSSLSVGKQIEMESSNAIKYRTCSWPKTAALLFAEYICLAIMSFPYSYSVLGLVPGLILTVVVAGLVLYTSLIVWEFCLRHPEVRDVCDIGQMLFWNSKWAWWFTAIMFVLNNTFIQGFHCLVGAKYLNTMTNNSVCTIGFSAIVAVISFICSLPRTFSALARIATFSAFFTFVSVLLATIFAGIESHPKGYPKYGEPIVLAIPAAGTTFVAGMNAFMNISYTFIGQITIPSFIAEMKNPKDFPKALWAITIAEVILYSLVGSIVYAYTGTNYNTAPAFGSLGNEVYLKVSFSFMIPTLIFLGVLYASVSARFVFFRIFSGSRHMGNHTVVGWASWAGILACTWILAFIIAEVIPFFSDLLSLMSSLFDSFFGFIFWGVAYLRMRRADHGSNFWKIRGIRGFVGFVVNIILCIIGMFFLSAGTYASVQSIIDGYHTVGFGGPFSCASNGL</sequence>
<feature type="transmembrane region" description="Helical" evidence="6">
    <location>
        <begin position="41"/>
        <end position="60"/>
    </location>
</feature>
<dbReference type="Gene3D" id="1.20.1740.10">
    <property type="entry name" value="Amino acid/polyamine transporter I"/>
    <property type="match status" value="1"/>
</dbReference>
<evidence type="ECO:0000259" key="7">
    <source>
        <dbReference type="Pfam" id="PF01490"/>
    </source>
</evidence>
<reference evidence="8 9" key="1">
    <citation type="journal article" date="2016" name="Nat. Commun.">
        <title>Ectomycorrhizal ecology is imprinted in the genome of the dominant symbiotic fungus Cenococcum geophilum.</title>
        <authorList>
            <consortium name="DOE Joint Genome Institute"/>
            <person name="Peter M."/>
            <person name="Kohler A."/>
            <person name="Ohm R.A."/>
            <person name="Kuo A."/>
            <person name="Krutzmann J."/>
            <person name="Morin E."/>
            <person name="Arend M."/>
            <person name="Barry K.W."/>
            <person name="Binder M."/>
            <person name="Choi C."/>
            <person name="Clum A."/>
            <person name="Copeland A."/>
            <person name="Grisel N."/>
            <person name="Haridas S."/>
            <person name="Kipfer T."/>
            <person name="LaButti K."/>
            <person name="Lindquist E."/>
            <person name="Lipzen A."/>
            <person name="Maire R."/>
            <person name="Meier B."/>
            <person name="Mihaltcheva S."/>
            <person name="Molinier V."/>
            <person name="Murat C."/>
            <person name="Poggeler S."/>
            <person name="Quandt C.A."/>
            <person name="Sperisen C."/>
            <person name="Tritt A."/>
            <person name="Tisserant E."/>
            <person name="Crous P.W."/>
            <person name="Henrissat B."/>
            <person name="Nehls U."/>
            <person name="Egli S."/>
            <person name="Spatafora J.W."/>
            <person name="Grigoriev I.V."/>
            <person name="Martin F.M."/>
        </authorList>
    </citation>
    <scope>NUCLEOTIDE SEQUENCE [LARGE SCALE GENOMIC DNA]</scope>
    <source>
        <strain evidence="8 9">CBS 207.34</strain>
    </source>
</reference>
<dbReference type="FunFam" id="1.20.1740.10:FF:000039">
    <property type="entry name" value="Neutral amino acid transporter (Eurofung)"/>
    <property type="match status" value="1"/>
</dbReference>
<evidence type="ECO:0000313" key="8">
    <source>
        <dbReference type="EMBL" id="OCL15049.1"/>
    </source>
</evidence>
<dbReference type="OrthoDB" id="294730at2759"/>
<name>A0A8E2JZN9_9PEZI</name>
<comment type="subcellular location">
    <subcellularLocation>
        <location evidence="1">Membrane</location>
        <topology evidence="1">Multi-pass membrane protein</topology>
    </subcellularLocation>
</comment>
<feature type="transmembrane region" description="Helical" evidence="6">
    <location>
        <begin position="258"/>
        <end position="278"/>
    </location>
</feature>